<dbReference type="Proteomes" id="UP000235786">
    <property type="component" value="Unassembled WGS sequence"/>
</dbReference>
<gene>
    <name evidence="2" type="ORF">L207DRAFT_587313</name>
</gene>
<dbReference type="Pfam" id="PF06985">
    <property type="entry name" value="HET"/>
    <property type="match status" value="1"/>
</dbReference>
<dbReference type="Pfam" id="PF26639">
    <property type="entry name" value="Het-6_barrel"/>
    <property type="match status" value="1"/>
</dbReference>
<keyword evidence="3" id="KW-1185">Reference proteome</keyword>
<accession>A0A2J6RCR8</accession>
<dbReference type="AlphaFoldDB" id="A0A2J6RCR8"/>
<dbReference type="PANTHER" id="PTHR24148">
    <property type="entry name" value="ANKYRIN REPEAT DOMAIN-CONTAINING PROTEIN 39 HOMOLOG-RELATED"/>
    <property type="match status" value="1"/>
</dbReference>
<feature type="domain" description="Heterokaryon incompatibility" evidence="1">
    <location>
        <begin position="104"/>
        <end position="242"/>
    </location>
</feature>
<dbReference type="OrthoDB" id="5386682at2759"/>
<dbReference type="PANTHER" id="PTHR24148:SF64">
    <property type="entry name" value="HETEROKARYON INCOMPATIBILITY DOMAIN-CONTAINING PROTEIN"/>
    <property type="match status" value="1"/>
</dbReference>
<proteinExistence type="predicted"/>
<dbReference type="InterPro" id="IPR052895">
    <property type="entry name" value="HetReg/Transcr_Mod"/>
</dbReference>
<sequence>MQNGNSSSECPPVIHHPEPEIGSARYVESSAAQIVGERHIFTTLLHPPANLPLQKTTGQTSPERHQYSPIGLRSIRLLKCVQRSELEPTYDFVTLPLQDAYDKFVAISYVWGTAQPDRVLPLKDGSHILITENVEKLLSYIFPVDEEYVWLDAICINQEDAKEKNSQVKLMKDVYSSARRVSIWLGFSQKEMDVYVTLLKYGIELGREGSRGRDVKAVIDGMGWFGGLMDLPWWYRVWVVQEVCYGRNVWFHYGRIMMPWAFIDSAFRLVEKANESLFNTESGTSRNGALLLRAFEQFKMIIRGDGVFDLEVVYETLYLSKSTDPRDRIFAILSLVTPSPGVSCIVPDYETSTREVFVHAMTSMLVSTPDFCILGRAGLATPRQIYDGRSIPSWVVDFANYFLGRCLTTTSRINNSLYDATPHKRPEVAVGVICDTGSGSKLYNSAPGTHSCVPHGSHCTSQGESARCPFPHTDILSLSGSHFDRIKGIGTRSPGLDPTVGALFQFLEEGLRIAITLVPYPTGELAKEVCWRTLITNCVGGAEDPRRADATFGTGFNVQYNALREAKKAGKRDEISWKYAWPKQRKMCSEPQRYCPQVWKRMFWTENGFFGLAHNDIQVGDSLWLIYGARVPFIVRPSRNVGNIKLHQLVCEAYVHGAMNGEAMKMNAVENATLHLE</sequence>
<evidence type="ECO:0000313" key="3">
    <source>
        <dbReference type="Proteomes" id="UP000235786"/>
    </source>
</evidence>
<dbReference type="InterPro" id="IPR010730">
    <property type="entry name" value="HET"/>
</dbReference>
<organism evidence="2 3">
    <name type="scientific">Hyaloscypha variabilis (strain UAMH 11265 / GT02V1 / F)</name>
    <name type="common">Meliniomyces variabilis</name>
    <dbReference type="NCBI Taxonomy" id="1149755"/>
    <lineage>
        <taxon>Eukaryota</taxon>
        <taxon>Fungi</taxon>
        <taxon>Dikarya</taxon>
        <taxon>Ascomycota</taxon>
        <taxon>Pezizomycotina</taxon>
        <taxon>Leotiomycetes</taxon>
        <taxon>Helotiales</taxon>
        <taxon>Hyaloscyphaceae</taxon>
        <taxon>Hyaloscypha</taxon>
        <taxon>Hyaloscypha variabilis</taxon>
    </lineage>
</organism>
<evidence type="ECO:0000259" key="1">
    <source>
        <dbReference type="Pfam" id="PF06985"/>
    </source>
</evidence>
<evidence type="ECO:0000313" key="2">
    <source>
        <dbReference type="EMBL" id="PMD36302.1"/>
    </source>
</evidence>
<reference evidence="2 3" key="1">
    <citation type="submission" date="2016-04" db="EMBL/GenBank/DDBJ databases">
        <title>A degradative enzymes factory behind the ericoid mycorrhizal symbiosis.</title>
        <authorList>
            <consortium name="DOE Joint Genome Institute"/>
            <person name="Martino E."/>
            <person name="Morin E."/>
            <person name="Grelet G."/>
            <person name="Kuo A."/>
            <person name="Kohler A."/>
            <person name="Daghino S."/>
            <person name="Barry K."/>
            <person name="Choi C."/>
            <person name="Cichocki N."/>
            <person name="Clum A."/>
            <person name="Copeland A."/>
            <person name="Hainaut M."/>
            <person name="Haridas S."/>
            <person name="Labutti K."/>
            <person name="Lindquist E."/>
            <person name="Lipzen A."/>
            <person name="Khouja H.-R."/>
            <person name="Murat C."/>
            <person name="Ohm R."/>
            <person name="Olson A."/>
            <person name="Spatafora J."/>
            <person name="Veneault-Fourrey C."/>
            <person name="Henrissat B."/>
            <person name="Grigoriev I."/>
            <person name="Martin F."/>
            <person name="Perotto S."/>
        </authorList>
    </citation>
    <scope>NUCLEOTIDE SEQUENCE [LARGE SCALE GENOMIC DNA]</scope>
    <source>
        <strain evidence="2 3">F</strain>
    </source>
</reference>
<dbReference type="EMBL" id="KZ613951">
    <property type="protein sequence ID" value="PMD36302.1"/>
    <property type="molecule type" value="Genomic_DNA"/>
</dbReference>
<protein>
    <submittedName>
        <fullName evidence="2">HET-domain-containing protein</fullName>
    </submittedName>
</protein>
<name>A0A2J6RCR8_HYAVF</name>